<feature type="non-terminal residue" evidence="2">
    <location>
        <position position="151"/>
    </location>
</feature>
<protein>
    <submittedName>
        <fullName evidence="2">Uncharacterized protein</fullName>
    </submittedName>
</protein>
<feature type="region of interest" description="Disordered" evidence="1">
    <location>
        <begin position="1"/>
        <end position="20"/>
    </location>
</feature>
<evidence type="ECO:0000313" key="3">
    <source>
        <dbReference type="Proteomes" id="UP001057375"/>
    </source>
</evidence>
<comment type="caution">
    <text evidence="2">The sequence shown here is derived from an EMBL/GenBank/DDBJ whole genome shotgun (WGS) entry which is preliminary data.</text>
</comment>
<reference evidence="2" key="1">
    <citation type="submission" date="2022-03" db="EMBL/GenBank/DDBJ databases">
        <title>Draft genome sequence of Aduncisulcus paluster, a free-living microaerophilic Fornicata.</title>
        <authorList>
            <person name="Yuyama I."/>
            <person name="Kume K."/>
            <person name="Tamura T."/>
            <person name="Inagaki Y."/>
            <person name="Hashimoto T."/>
        </authorList>
    </citation>
    <scope>NUCLEOTIDE SEQUENCE</scope>
    <source>
        <strain evidence="2">NY0171</strain>
    </source>
</reference>
<gene>
    <name evidence="2" type="ORF">ADUPG1_003622</name>
</gene>
<feature type="region of interest" description="Disordered" evidence="1">
    <location>
        <begin position="30"/>
        <end position="50"/>
    </location>
</feature>
<organism evidence="2 3">
    <name type="scientific">Aduncisulcus paluster</name>
    <dbReference type="NCBI Taxonomy" id="2918883"/>
    <lineage>
        <taxon>Eukaryota</taxon>
        <taxon>Metamonada</taxon>
        <taxon>Carpediemonas-like organisms</taxon>
        <taxon>Aduncisulcus</taxon>
    </lineage>
</organism>
<keyword evidence="3" id="KW-1185">Reference proteome</keyword>
<evidence type="ECO:0000256" key="1">
    <source>
        <dbReference type="SAM" id="MobiDB-lite"/>
    </source>
</evidence>
<dbReference type="EMBL" id="BQXS01005023">
    <property type="protein sequence ID" value="GKT37684.1"/>
    <property type="molecule type" value="Genomic_DNA"/>
</dbReference>
<feature type="region of interest" description="Disordered" evidence="1">
    <location>
        <begin position="130"/>
        <end position="151"/>
    </location>
</feature>
<accession>A0ABQ5KZ14</accession>
<name>A0ABQ5KZ14_9EUKA</name>
<proteinExistence type="predicted"/>
<sequence length="151" mass="17306">MDSKAGNESQERGKQQDVFDIKDSINSNCEKKDEITPQPVSHPITDSSPSSLHFSSYLLSSFSPIMSHVLSLFFLSSINRVQCRWDSSELWVAWRWIGGREVVNEGFRKDSKKMVIGKEDSLSERLVGHYHQRSHDQDDAFPYRHSPHVGL</sequence>
<feature type="compositionally biased region" description="Basic and acidic residues" evidence="1">
    <location>
        <begin position="130"/>
        <end position="142"/>
    </location>
</feature>
<dbReference type="Proteomes" id="UP001057375">
    <property type="component" value="Unassembled WGS sequence"/>
</dbReference>
<evidence type="ECO:0000313" key="2">
    <source>
        <dbReference type="EMBL" id="GKT37684.1"/>
    </source>
</evidence>